<feature type="non-terminal residue" evidence="2">
    <location>
        <position position="1"/>
    </location>
</feature>
<evidence type="ECO:0000313" key="3">
    <source>
        <dbReference type="Proteomes" id="UP000009022"/>
    </source>
</evidence>
<dbReference type="STRING" id="10228.B3RYV0"/>
<name>B3RYV0_TRIAD</name>
<dbReference type="InParanoid" id="B3RYV0"/>
<dbReference type="OMA" id="ACNACKP"/>
<gene>
    <name evidence="2" type="ORF">TRIADDRAFT_9440</name>
</gene>
<dbReference type="OrthoDB" id="6161578at2759"/>
<dbReference type="Gene3D" id="4.10.280.10">
    <property type="entry name" value="Helix-loop-helix DNA-binding domain"/>
    <property type="match status" value="1"/>
</dbReference>
<dbReference type="Proteomes" id="UP000009022">
    <property type="component" value="Unassembled WGS sequence"/>
</dbReference>
<dbReference type="PANTHER" id="PTHR19290:SF163">
    <property type="entry name" value="BASIC HELIX-LOOP-HELIX NEURAL TRANSCRIPTION FACTOR TAP"/>
    <property type="match status" value="1"/>
</dbReference>
<dbReference type="SUPFAM" id="SSF47459">
    <property type="entry name" value="HLH, helix-loop-helix DNA-binding domain"/>
    <property type="match status" value="1"/>
</dbReference>
<dbReference type="InterPro" id="IPR050359">
    <property type="entry name" value="bHLH_transcription_factors"/>
</dbReference>
<accession>B3RYV0</accession>
<dbReference type="HOGENOM" id="CLU_171328_3_2_1"/>
<dbReference type="PANTHER" id="PTHR19290">
    <property type="entry name" value="BASIC HELIX-LOOP-HELIX PROTEIN NEUROGENIN-RELATED"/>
    <property type="match status" value="1"/>
</dbReference>
<dbReference type="CTD" id="6754472"/>
<dbReference type="CDD" id="cd11431">
    <property type="entry name" value="bHLH_TS_taxi_Dei"/>
    <property type="match status" value="1"/>
</dbReference>
<dbReference type="Pfam" id="PF00010">
    <property type="entry name" value="HLH"/>
    <property type="match status" value="1"/>
</dbReference>
<dbReference type="PhylomeDB" id="B3RYV0"/>
<evidence type="ECO:0000313" key="2">
    <source>
        <dbReference type="EMBL" id="EDV24090.1"/>
    </source>
</evidence>
<dbReference type="SMART" id="SM00353">
    <property type="entry name" value="HLH"/>
    <property type="match status" value="1"/>
</dbReference>
<dbReference type="GeneID" id="6754472"/>
<dbReference type="PROSITE" id="PS50888">
    <property type="entry name" value="BHLH"/>
    <property type="match status" value="1"/>
</dbReference>
<feature type="non-terminal residue" evidence="2">
    <location>
        <position position="59"/>
    </location>
</feature>
<feature type="domain" description="BHLH" evidence="1">
    <location>
        <begin position="1"/>
        <end position="52"/>
    </location>
</feature>
<dbReference type="EMBL" id="DS985246">
    <property type="protein sequence ID" value="EDV24090.1"/>
    <property type="molecule type" value="Genomic_DNA"/>
</dbReference>
<dbReference type="FunCoup" id="B3RYV0">
    <property type="interactions" value="5"/>
</dbReference>
<evidence type="ECO:0000259" key="1">
    <source>
        <dbReference type="PROSITE" id="PS50888"/>
    </source>
</evidence>
<dbReference type="RefSeq" id="XP_002113616.1">
    <property type="nucleotide sequence ID" value="XM_002113580.1"/>
</dbReference>
<reference evidence="2 3" key="1">
    <citation type="journal article" date="2008" name="Nature">
        <title>The Trichoplax genome and the nature of placozoans.</title>
        <authorList>
            <person name="Srivastava M."/>
            <person name="Begovic E."/>
            <person name="Chapman J."/>
            <person name="Putnam N.H."/>
            <person name="Hellsten U."/>
            <person name="Kawashima T."/>
            <person name="Kuo A."/>
            <person name="Mitros T."/>
            <person name="Salamov A."/>
            <person name="Carpenter M.L."/>
            <person name="Signorovitch A.Y."/>
            <person name="Moreno M.A."/>
            <person name="Kamm K."/>
            <person name="Grimwood J."/>
            <person name="Schmutz J."/>
            <person name="Shapiro H."/>
            <person name="Grigoriev I.V."/>
            <person name="Buss L.W."/>
            <person name="Schierwater B."/>
            <person name="Dellaporta S.L."/>
            <person name="Rokhsar D.S."/>
        </authorList>
    </citation>
    <scope>NUCLEOTIDE SEQUENCE [LARGE SCALE GENOMIC DNA]</scope>
    <source>
        <strain evidence="2 3">Grell-BS-1999</strain>
    </source>
</reference>
<dbReference type="GO" id="GO:0046983">
    <property type="term" value="F:protein dimerization activity"/>
    <property type="evidence" value="ECO:0007669"/>
    <property type="project" value="InterPro"/>
</dbReference>
<sequence>RRLKANARERSRMSKMNIAFEELRRLVPYYPKDGKLTKLTTLRLAMRYISALSELLQED</sequence>
<dbReference type="InterPro" id="IPR011598">
    <property type="entry name" value="bHLH_dom"/>
</dbReference>
<proteinExistence type="predicted"/>
<protein>
    <recommendedName>
        <fullName evidence="1">BHLH domain-containing protein</fullName>
    </recommendedName>
</protein>
<organism evidence="2 3">
    <name type="scientific">Trichoplax adhaerens</name>
    <name type="common">Trichoplax reptans</name>
    <dbReference type="NCBI Taxonomy" id="10228"/>
    <lineage>
        <taxon>Eukaryota</taxon>
        <taxon>Metazoa</taxon>
        <taxon>Placozoa</taxon>
        <taxon>Uniplacotomia</taxon>
        <taxon>Trichoplacea</taxon>
        <taxon>Trichoplacidae</taxon>
        <taxon>Trichoplax</taxon>
    </lineage>
</organism>
<dbReference type="AlphaFoldDB" id="B3RYV0"/>
<dbReference type="eggNOG" id="KOG3898">
    <property type="taxonomic scope" value="Eukaryota"/>
</dbReference>
<keyword evidence="3" id="KW-1185">Reference proteome</keyword>
<dbReference type="KEGG" id="tad:TRIADDRAFT_9440"/>
<dbReference type="InterPro" id="IPR036638">
    <property type="entry name" value="HLH_DNA-bd_sf"/>
</dbReference>